<keyword evidence="2 6" id="KW-0699">rRNA-binding</keyword>
<feature type="region of interest" description="Disordered" evidence="7">
    <location>
        <begin position="93"/>
        <end position="158"/>
    </location>
</feature>
<dbReference type="PANTHER" id="PTHR11620">
    <property type="entry name" value="60S RIBOSOMAL PROTEIN L23A"/>
    <property type="match status" value="1"/>
</dbReference>
<dbReference type="EMBL" id="LS991953">
    <property type="protein sequence ID" value="SYV93611.1"/>
    <property type="molecule type" value="Genomic_DNA"/>
</dbReference>
<dbReference type="GO" id="GO:1990904">
    <property type="term" value="C:ribonucleoprotein complex"/>
    <property type="evidence" value="ECO:0007669"/>
    <property type="project" value="UniProtKB-KW"/>
</dbReference>
<dbReference type="NCBIfam" id="NF008919">
    <property type="entry name" value="PRK12280.1-3"/>
    <property type="match status" value="1"/>
</dbReference>
<dbReference type="Gene3D" id="3.30.70.330">
    <property type="match status" value="1"/>
</dbReference>
<dbReference type="GO" id="GO:0019843">
    <property type="term" value="F:rRNA binding"/>
    <property type="evidence" value="ECO:0007669"/>
    <property type="project" value="UniProtKB-UniRule"/>
</dbReference>
<gene>
    <name evidence="6 8" type="primary">rplW</name>
    <name evidence="8" type="ORF">NCTC10124_01365</name>
</gene>
<name>A0A3B0PVX6_MYCSY</name>
<dbReference type="FunFam" id="3.30.70.330:FF:000001">
    <property type="entry name" value="50S ribosomal protein L23"/>
    <property type="match status" value="1"/>
</dbReference>
<dbReference type="GeneID" id="93530431"/>
<dbReference type="InterPro" id="IPR013025">
    <property type="entry name" value="Ribosomal_uL23-like"/>
</dbReference>
<evidence type="ECO:0000256" key="6">
    <source>
        <dbReference type="HAMAP-Rule" id="MF_01369"/>
    </source>
</evidence>
<comment type="subunit">
    <text evidence="6">Part of the 50S ribosomal subunit. Contacts protein L29, and trigger factor when it is bound to the ribosome.</text>
</comment>
<dbReference type="GO" id="GO:0003735">
    <property type="term" value="F:structural constituent of ribosome"/>
    <property type="evidence" value="ECO:0007669"/>
    <property type="project" value="InterPro"/>
</dbReference>
<keyword evidence="3 6" id="KW-0694">RNA-binding</keyword>
<accession>A0A3B0PVX6</accession>
<evidence type="ECO:0000256" key="1">
    <source>
        <dbReference type="ARBA" id="ARBA00006700"/>
    </source>
</evidence>
<dbReference type="GO" id="GO:0006412">
    <property type="term" value="P:translation"/>
    <property type="evidence" value="ECO:0007669"/>
    <property type="project" value="UniProtKB-UniRule"/>
</dbReference>
<dbReference type="Pfam" id="PF00276">
    <property type="entry name" value="Ribosomal_L23"/>
    <property type="match status" value="1"/>
</dbReference>
<evidence type="ECO:0000256" key="5">
    <source>
        <dbReference type="ARBA" id="ARBA00023274"/>
    </source>
</evidence>
<keyword evidence="4 6" id="KW-0689">Ribosomal protein</keyword>
<evidence type="ECO:0000256" key="3">
    <source>
        <dbReference type="ARBA" id="ARBA00022884"/>
    </source>
</evidence>
<keyword evidence="5 6" id="KW-0687">Ribonucleoprotein</keyword>
<sequence>MELTRVIQAPIITEKTDRLLLDRKYTFKVDYFANKHQIKQAVETIFKVEVVDVNTIKVGKKPKKLGRFAGFKSRYKKAIVTLAAGQSINYYPEDESDLKSKAQFSEEKARAKETQSKKSKEVSDRVAQKLANKKQTATKTNENKKAPQTTHRKVGSGS</sequence>
<comment type="similarity">
    <text evidence="1 6">Belongs to the universal ribosomal protein uL23 family.</text>
</comment>
<dbReference type="NCBIfam" id="NF004363">
    <property type="entry name" value="PRK05738.2-4"/>
    <property type="match status" value="1"/>
</dbReference>
<evidence type="ECO:0000313" key="9">
    <source>
        <dbReference type="Proteomes" id="UP000259328"/>
    </source>
</evidence>
<evidence type="ECO:0000256" key="7">
    <source>
        <dbReference type="SAM" id="MobiDB-lite"/>
    </source>
</evidence>
<dbReference type="RefSeq" id="WP_020003154.1">
    <property type="nucleotide sequence ID" value="NZ_LS991953.1"/>
</dbReference>
<organism evidence="8 9">
    <name type="scientific">Mycoplasmopsis synoviae</name>
    <name type="common">Mycoplasma synoviae</name>
    <dbReference type="NCBI Taxonomy" id="2109"/>
    <lineage>
        <taxon>Bacteria</taxon>
        <taxon>Bacillati</taxon>
        <taxon>Mycoplasmatota</taxon>
        <taxon>Mycoplasmoidales</taxon>
        <taxon>Metamycoplasmataceae</taxon>
        <taxon>Mycoplasmopsis</taxon>
    </lineage>
</organism>
<evidence type="ECO:0000256" key="4">
    <source>
        <dbReference type="ARBA" id="ARBA00022980"/>
    </source>
</evidence>
<dbReference type="GO" id="GO:0005840">
    <property type="term" value="C:ribosome"/>
    <property type="evidence" value="ECO:0007669"/>
    <property type="project" value="UniProtKB-KW"/>
</dbReference>
<proteinExistence type="inferred from homology"/>
<evidence type="ECO:0000313" key="8">
    <source>
        <dbReference type="EMBL" id="SYV93611.1"/>
    </source>
</evidence>
<evidence type="ECO:0000256" key="2">
    <source>
        <dbReference type="ARBA" id="ARBA00022730"/>
    </source>
</evidence>
<dbReference type="InterPro" id="IPR012678">
    <property type="entry name" value="Ribosomal_uL23/eL15/eS24_sf"/>
</dbReference>
<dbReference type="AlphaFoldDB" id="A0A3B0PVX6"/>
<feature type="compositionally biased region" description="Basic and acidic residues" evidence="7">
    <location>
        <begin position="97"/>
        <end position="127"/>
    </location>
</feature>
<reference evidence="9" key="1">
    <citation type="submission" date="2018-06" db="EMBL/GenBank/DDBJ databases">
        <authorList>
            <consortium name="Pathogen Informatics"/>
        </authorList>
    </citation>
    <scope>NUCLEOTIDE SEQUENCE [LARGE SCALE GENOMIC DNA]</scope>
    <source>
        <strain evidence="9">NCTC10124</strain>
    </source>
</reference>
<dbReference type="InterPro" id="IPR012677">
    <property type="entry name" value="Nucleotide-bd_a/b_plait_sf"/>
</dbReference>
<dbReference type="HAMAP" id="MF_01369_B">
    <property type="entry name" value="Ribosomal_uL23_B"/>
    <property type="match status" value="1"/>
</dbReference>
<protein>
    <recommendedName>
        <fullName evidence="6">Large ribosomal subunit protein uL23</fullName>
    </recommendedName>
</protein>
<dbReference type="SUPFAM" id="SSF54189">
    <property type="entry name" value="Ribosomal proteins S24e, L23 and L15e"/>
    <property type="match status" value="1"/>
</dbReference>
<comment type="function">
    <text evidence="6">One of the early assembly proteins it binds 23S rRNA. One of the proteins that surrounds the polypeptide exit tunnel on the outside of the ribosome. Forms the main docking site for trigger factor binding to the ribosome.</text>
</comment>
<dbReference type="Proteomes" id="UP000259328">
    <property type="component" value="Chromosome"/>
</dbReference>